<evidence type="ECO:0000313" key="1">
    <source>
        <dbReference type="EMBL" id="VDK87443.1"/>
    </source>
</evidence>
<name>A0A3P6TX46_DIBLA</name>
<sequence>MLAGLVNVMQKLATVRDAKFLSRIQSAIANSTAMRNWLQSTGRWTDISAYAKSELLNDRVTLNSVNLTLVLHQRSLKLYEFNVNVRRMLNKELGIHNLLLNKAQTANEDQTLAVGEGKDEDESSESDEIDEAVIEQALSEDSSMPADSTAMEKELEGIQSALRSPQVKATLEKMSQSSKNVLVMKADVQPMDGGMLAILVKVSSQCTKSCCCATLLYSII</sequence>
<organism evidence="1 2">
    <name type="scientific">Dibothriocephalus latus</name>
    <name type="common">Fish tapeworm</name>
    <name type="synonym">Diphyllobothrium latum</name>
    <dbReference type="NCBI Taxonomy" id="60516"/>
    <lineage>
        <taxon>Eukaryota</taxon>
        <taxon>Metazoa</taxon>
        <taxon>Spiralia</taxon>
        <taxon>Lophotrochozoa</taxon>
        <taxon>Platyhelminthes</taxon>
        <taxon>Cestoda</taxon>
        <taxon>Eucestoda</taxon>
        <taxon>Diphyllobothriidea</taxon>
        <taxon>Diphyllobothriidae</taxon>
        <taxon>Dibothriocephalus</taxon>
    </lineage>
</organism>
<protein>
    <submittedName>
        <fullName evidence="1">Uncharacterized protein</fullName>
    </submittedName>
</protein>
<dbReference type="AlphaFoldDB" id="A0A3P6TX46"/>
<evidence type="ECO:0000313" key="2">
    <source>
        <dbReference type="Proteomes" id="UP000281553"/>
    </source>
</evidence>
<proteinExistence type="predicted"/>
<keyword evidence="2" id="KW-1185">Reference proteome</keyword>
<accession>A0A3P6TX46</accession>
<dbReference type="Proteomes" id="UP000281553">
    <property type="component" value="Unassembled WGS sequence"/>
</dbReference>
<reference evidence="1 2" key="1">
    <citation type="submission" date="2018-11" db="EMBL/GenBank/DDBJ databases">
        <authorList>
            <consortium name="Pathogen Informatics"/>
        </authorList>
    </citation>
    <scope>NUCLEOTIDE SEQUENCE [LARGE SCALE GENOMIC DNA]</scope>
</reference>
<gene>
    <name evidence="1" type="ORF">DILT_LOCUS4018</name>
</gene>
<dbReference type="EMBL" id="UYRU01044689">
    <property type="protein sequence ID" value="VDK87443.1"/>
    <property type="molecule type" value="Genomic_DNA"/>
</dbReference>
<dbReference type="OrthoDB" id="6279850at2759"/>